<dbReference type="GO" id="GO:0004612">
    <property type="term" value="F:phosphoenolpyruvate carboxykinase (ATP) activity"/>
    <property type="evidence" value="ECO:0007669"/>
    <property type="project" value="InterPro"/>
</dbReference>
<dbReference type="PANTHER" id="PTHR30031:SF0">
    <property type="entry name" value="PHOSPHOENOLPYRUVATE CARBOXYKINASE (ATP)"/>
    <property type="match status" value="1"/>
</dbReference>
<dbReference type="GO" id="GO:0006094">
    <property type="term" value="P:gluconeogenesis"/>
    <property type="evidence" value="ECO:0007669"/>
    <property type="project" value="InterPro"/>
</dbReference>
<proteinExistence type="predicted"/>
<dbReference type="STRING" id="933852.A0A0C2WYR6"/>
<dbReference type="HOGENOM" id="CLU_018247_1_1_1"/>
<dbReference type="InterPro" id="IPR001272">
    <property type="entry name" value="PEP_carboxykinase_ATP"/>
</dbReference>
<dbReference type="InterPro" id="IPR013035">
    <property type="entry name" value="PEP_carboxykinase_C"/>
</dbReference>
<protein>
    <recommendedName>
        <fullName evidence="3">Phosphoenolpyruvate carboxykinase (ATP)</fullName>
    </recommendedName>
</protein>
<dbReference type="OrthoDB" id="184182at2759"/>
<evidence type="ECO:0000313" key="2">
    <source>
        <dbReference type="Proteomes" id="UP000054097"/>
    </source>
</evidence>
<dbReference type="GO" id="GO:0005829">
    <property type="term" value="C:cytosol"/>
    <property type="evidence" value="ECO:0007669"/>
    <property type="project" value="TreeGrafter"/>
</dbReference>
<evidence type="ECO:0000313" key="1">
    <source>
        <dbReference type="EMBL" id="KIM31218.1"/>
    </source>
</evidence>
<dbReference type="EMBL" id="KN824282">
    <property type="protein sequence ID" value="KIM31218.1"/>
    <property type="molecule type" value="Genomic_DNA"/>
</dbReference>
<gene>
    <name evidence="1" type="ORF">M408DRAFT_21291</name>
</gene>
<dbReference type="PANTHER" id="PTHR30031">
    <property type="entry name" value="PHOSPHOENOLPYRUVATE CARBOXYKINASE ATP"/>
    <property type="match status" value="1"/>
</dbReference>
<dbReference type="Gene3D" id="3.90.228.20">
    <property type="match status" value="1"/>
</dbReference>
<organism evidence="1 2">
    <name type="scientific">Serendipita vermifera MAFF 305830</name>
    <dbReference type="NCBI Taxonomy" id="933852"/>
    <lineage>
        <taxon>Eukaryota</taxon>
        <taxon>Fungi</taxon>
        <taxon>Dikarya</taxon>
        <taxon>Basidiomycota</taxon>
        <taxon>Agaricomycotina</taxon>
        <taxon>Agaricomycetes</taxon>
        <taxon>Sebacinales</taxon>
        <taxon>Serendipitaceae</taxon>
        <taxon>Serendipita</taxon>
    </lineage>
</organism>
<name>A0A0C2WYR6_SERVB</name>
<dbReference type="Pfam" id="PF01293">
    <property type="entry name" value="PEPCK_ATP"/>
    <property type="match status" value="1"/>
</dbReference>
<evidence type="ECO:0008006" key="3">
    <source>
        <dbReference type="Google" id="ProtNLM"/>
    </source>
</evidence>
<keyword evidence="2" id="KW-1185">Reference proteome</keyword>
<reference evidence="1 2" key="1">
    <citation type="submission" date="2014-04" db="EMBL/GenBank/DDBJ databases">
        <authorList>
            <consortium name="DOE Joint Genome Institute"/>
            <person name="Kuo A."/>
            <person name="Zuccaro A."/>
            <person name="Kohler A."/>
            <person name="Nagy L.G."/>
            <person name="Floudas D."/>
            <person name="Copeland A."/>
            <person name="Barry K.W."/>
            <person name="Cichocki N."/>
            <person name="Veneault-Fourrey C."/>
            <person name="LaButti K."/>
            <person name="Lindquist E.A."/>
            <person name="Lipzen A."/>
            <person name="Lundell T."/>
            <person name="Morin E."/>
            <person name="Murat C."/>
            <person name="Sun H."/>
            <person name="Tunlid A."/>
            <person name="Henrissat B."/>
            <person name="Grigoriev I.V."/>
            <person name="Hibbett D.S."/>
            <person name="Martin F."/>
            <person name="Nordberg H.P."/>
            <person name="Cantor M.N."/>
            <person name="Hua S.X."/>
        </authorList>
    </citation>
    <scope>NUCLEOTIDE SEQUENCE [LARGE SCALE GENOMIC DNA]</scope>
    <source>
        <strain evidence="1 2">MAFF 305830</strain>
    </source>
</reference>
<dbReference type="Proteomes" id="UP000054097">
    <property type="component" value="Unassembled WGS sequence"/>
</dbReference>
<dbReference type="SUPFAM" id="SSF53795">
    <property type="entry name" value="PEP carboxykinase-like"/>
    <property type="match status" value="1"/>
</dbReference>
<dbReference type="AlphaFoldDB" id="A0A0C2WYR6"/>
<accession>A0A0C2WYR6</accession>
<sequence>MLAERMEATNAHCWLVNTGWTGGKYGTGKRCPLKYTRRIVDAIHSGELLAAEYENFDVFNLSIPTHIEGVPREILNPSLAWTDRNAFTREVRKLGAMFNKAFLLYLREVDEKVKAAGPQL</sequence>
<dbReference type="GO" id="GO:0005524">
    <property type="term" value="F:ATP binding"/>
    <property type="evidence" value="ECO:0007669"/>
    <property type="project" value="InterPro"/>
</dbReference>
<reference evidence="2" key="2">
    <citation type="submission" date="2015-01" db="EMBL/GenBank/DDBJ databases">
        <title>Evolutionary Origins and Diversification of the Mycorrhizal Mutualists.</title>
        <authorList>
            <consortium name="DOE Joint Genome Institute"/>
            <consortium name="Mycorrhizal Genomics Consortium"/>
            <person name="Kohler A."/>
            <person name="Kuo A."/>
            <person name="Nagy L.G."/>
            <person name="Floudas D."/>
            <person name="Copeland A."/>
            <person name="Barry K.W."/>
            <person name="Cichocki N."/>
            <person name="Veneault-Fourrey C."/>
            <person name="LaButti K."/>
            <person name="Lindquist E.A."/>
            <person name="Lipzen A."/>
            <person name="Lundell T."/>
            <person name="Morin E."/>
            <person name="Murat C."/>
            <person name="Riley R."/>
            <person name="Ohm R."/>
            <person name="Sun H."/>
            <person name="Tunlid A."/>
            <person name="Henrissat B."/>
            <person name="Grigoriev I.V."/>
            <person name="Hibbett D.S."/>
            <person name="Martin F."/>
        </authorList>
    </citation>
    <scope>NUCLEOTIDE SEQUENCE [LARGE SCALE GENOMIC DNA]</scope>
    <source>
        <strain evidence="2">MAFF 305830</strain>
    </source>
</reference>